<name>A0ABV7YM35_9ACTN</name>
<dbReference type="Gene3D" id="3.40.50.300">
    <property type="entry name" value="P-loop containing nucleotide triphosphate hydrolases"/>
    <property type="match status" value="1"/>
</dbReference>
<dbReference type="PANTHER" id="PTHR35807">
    <property type="entry name" value="TRANSCRIPTIONAL REGULATOR REDD-RELATED"/>
    <property type="match status" value="1"/>
</dbReference>
<dbReference type="Gene3D" id="1.25.40.10">
    <property type="entry name" value="Tetratricopeptide repeat domain"/>
    <property type="match status" value="3"/>
</dbReference>
<keyword evidence="2" id="KW-0805">Transcription regulation</keyword>
<dbReference type="CDD" id="cd15831">
    <property type="entry name" value="BTAD"/>
    <property type="match status" value="1"/>
</dbReference>
<dbReference type="Pfam" id="PF03704">
    <property type="entry name" value="BTAD"/>
    <property type="match status" value="1"/>
</dbReference>
<proteinExistence type="inferred from homology"/>
<dbReference type="PANTHER" id="PTHR35807:SF1">
    <property type="entry name" value="TRANSCRIPTIONAL REGULATOR REDD"/>
    <property type="match status" value="1"/>
</dbReference>
<dbReference type="InterPro" id="IPR019734">
    <property type="entry name" value="TPR_rpt"/>
</dbReference>
<evidence type="ECO:0000259" key="6">
    <source>
        <dbReference type="PROSITE" id="PS51755"/>
    </source>
</evidence>
<dbReference type="SMART" id="SM00028">
    <property type="entry name" value="TPR"/>
    <property type="match status" value="4"/>
</dbReference>
<dbReference type="InterPro" id="IPR016032">
    <property type="entry name" value="Sig_transdc_resp-reg_C-effctor"/>
</dbReference>
<gene>
    <name evidence="7" type="ORF">ACFOUW_34905</name>
</gene>
<dbReference type="InterPro" id="IPR051677">
    <property type="entry name" value="AfsR-DnrI-RedD_regulator"/>
</dbReference>
<feature type="DNA-binding region" description="OmpR/PhoB-type" evidence="5">
    <location>
        <begin position="1"/>
        <end position="92"/>
    </location>
</feature>
<dbReference type="SMART" id="SM01043">
    <property type="entry name" value="BTAD"/>
    <property type="match status" value="1"/>
</dbReference>
<sequence>MTELHFRVLGPLEVAVNGVPVEIGAGKQRVLLAALLLHRNRVVSVEKLIDLLWDESMPADASAVVQKYVMRLRRLLPGQVIVTDGGGYRLVAPPGSVDLDRFEKSVRLAAEAASSGQLEVQADDLRAGLELWRGVPALSNIPSDMLQRNEVSKLNEKYLDALERRIDADLALAKHDDLVSELTALVHEHPLRERFWVLLMSALLAAGRRSEALAAYQQVTAVLSDELGIAPGPDLREIHDEALHSDEAGRFAKPASDSLARQRIPRQLPIAHAAFVGRVAELEWMTEALQAAADGRAAPVVLLTGIAGIGKTALALQGAHRAAERFPDGQVYVDLQAYSDSTPLRVEEVLGQFVRALGQPSETMPLLRGELIETFRTLVAGKRILVVLDNVGTESQVRDLLPGTPGCAVVVTSRNELAGLVVSPGVKRIDVPTLSAPESFELLNETLGDARAAADEEAMDALIARCGGLALALRVAAAHLSIRPQLPVRQYVDHLRSKGAIVALGVEGDEQASLSAAFDRSYRWLSGDQQRLFRLLCFVPGLDFSAGAAAAMTGTPASVVDDRLEGLASASLLLRMTPGRYQLHDLIRAYGRARGMEEESPESRLAARTRLFEYYTALADAAAGSTINLSRMHRPESAYAVEVANATLADLDDERSAIVAAVRDAAEEGPVEAAFHLADAFRAYLMLRRHAVDWKITVEAGLAAAQRAGSDEAIAAMLNSRGALHYLVGDLRRGYDDWRAALDRCERSGTGPVGTIQANLGIAALTLGDREASFVHLRAGMDEHLRAGNLTLVETTRENLLVALVRFGDLEEAVRQSDVLRKAMAGSPNWYRANGLAAYVLTYAGNLRDAAGGLADAAEAARDTGDPRTELTLRQDLAACFLELGMVSTGFDYAQSNVSRAESGGFRELLKAEDVIAIALVRRGDLRGARAHYLKALQIARAISDRYRECSVLVGLSDLEMADSEVDAAARWARQAVDLARGSDFRLRIVDSLSALSRCLARQGQHGTARSHAEEAIAIARECAYPLGEAHGVAALAGAIEAAEGFEAARSVWLRSRHAYKAIESFRAGEVARHLAKAAAPHHDIGA</sequence>
<dbReference type="InterPro" id="IPR005158">
    <property type="entry name" value="BTAD"/>
</dbReference>
<dbReference type="InterPro" id="IPR011990">
    <property type="entry name" value="TPR-like_helical_dom_sf"/>
</dbReference>
<dbReference type="InterPro" id="IPR001867">
    <property type="entry name" value="OmpR/PhoB-type_DNA-bd"/>
</dbReference>
<dbReference type="Pfam" id="PF00931">
    <property type="entry name" value="NB-ARC"/>
    <property type="match status" value="1"/>
</dbReference>
<evidence type="ECO:0000256" key="2">
    <source>
        <dbReference type="ARBA" id="ARBA00023015"/>
    </source>
</evidence>
<dbReference type="RefSeq" id="WP_205121707.1">
    <property type="nucleotide sequence ID" value="NZ_JAFBCM010000001.1"/>
</dbReference>
<dbReference type="SUPFAM" id="SSF46894">
    <property type="entry name" value="C-terminal effector domain of the bipartite response regulators"/>
    <property type="match status" value="1"/>
</dbReference>
<dbReference type="Pfam" id="PF00486">
    <property type="entry name" value="Trans_reg_C"/>
    <property type="match status" value="1"/>
</dbReference>
<dbReference type="Proteomes" id="UP001595699">
    <property type="component" value="Unassembled WGS sequence"/>
</dbReference>
<keyword evidence="3 5" id="KW-0238">DNA-binding</keyword>
<evidence type="ECO:0000256" key="5">
    <source>
        <dbReference type="PROSITE-ProRule" id="PRU01091"/>
    </source>
</evidence>
<reference evidence="8" key="1">
    <citation type="journal article" date="2019" name="Int. J. Syst. Evol. Microbiol.">
        <title>The Global Catalogue of Microorganisms (GCM) 10K type strain sequencing project: providing services to taxonomists for standard genome sequencing and annotation.</title>
        <authorList>
            <consortium name="The Broad Institute Genomics Platform"/>
            <consortium name="The Broad Institute Genome Sequencing Center for Infectious Disease"/>
            <person name="Wu L."/>
            <person name="Ma J."/>
        </authorList>
    </citation>
    <scope>NUCLEOTIDE SEQUENCE [LARGE SCALE GENOMIC DNA]</scope>
    <source>
        <strain evidence="8">CGMCC 4.7241</strain>
    </source>
</reference>
<keyword evidence="4" id="KW-0804">Transcription</keyword>
<accession>A0ABV7YM35</accession>
<feature type="domain" description="OmpR/PhoB-type" evidence="6">
    <location>
        <begin position="1"/>
        <end position="92"/>
    </location>
</feature>
<protein>
    <submittedName>
        <fullName evidence="7">BTAD domain-containing putative transcriptional regulator</fullName>
    </submittedName>
</protein>
<comment type="similarity">
    <text evidence="1">Belongs to the AfsR/DnrI/RedD regulatory family.</text>
</comment>
<evidence type="ECO:0000313" key="7">
    <source>
        <dbReference type="EMBL" id="MFC3766068.1"/>
    </source>
</evidence>
<dbReference type="SMART" id="SM00862">
    <property type="entry name" value="Trans_reg_C"/>
    <property type="match status" value="1"/>
</dbReference>
<dbReference type="InterPro" id="IPR036388">
    <property type="entry name" value="WH-like_DNA-bd_sf"/>
</dbReference>
<dbReference type="SUPFAM" id="SSF48452">
    <property type="entry name" value="TPR-like"/>
    <property type="match status" value="3"/>
</dbReference>
<evidence type="ECO:0000313" key="8">
    <source>
        <dbReference type="Proteomes" id="UP001595699"/>
    </source>
</evidence>
<dbReference type="PRINTS" id="PR00364">
    <property type="entry name" value="DISEASERSIST"/>
</dbReference>
<dbReference type="InterPro" id="IPR002182">
    <property type="entry name" value="NB-ARC"/>
</dbReference>
<dbReference type="Gene3D" id="1.10.10.10">
    <property type="entry name" value="Winged helix-like DNA-binding domain superfamily/Winged helix DNA-binding domain"/>
    <property type="match status" value="1"/>
</dbReference>
<dbReference type="SUPFAM" id="SSF52540">
    <property type="entry name" value="P-loop containing nucleoside triphosphate hydrolases"/>
    <property type="match status" value="1"/>
</dbReference>
<comment type="caution">
    <text evidence="7">The sequence shown here is derived from an EMBL/GenBank/DDBJ whole genome shotgun (WGS) entry which is preliminary data.</text>
</comment>
<dbReference type="EMBL" id="JBHRZH010000047">
    <property type="protein sequence ID" value="MFC3766068.1"/>
    <property type="molecule type" value="Genomic_DNA"/>
</dbReference>
<evidence type="ECO:0000256" key="3">
    <source>
        <dbReference type="ARBA" id="ARBA00023125"/>
    </source>
</evidence>
<dbReference type="PROSITE" id="PS51755">
    <property type="entry name" value="OMPR_PHOB"/>
    <property type="match status" value="1"/>
</dbReference>
<keyword evidence="8" id="KW-1185">Reference proteome</keyword>
<dbReference type="InterPro" id="IPR027417">
    <property type="entry name" value="P-loop_NTPase"/>
</dbReference>
<organism evidence="7 8">
    <name type="scientific">Tenggerimyces flavus</name>
    <dbReference type="NCBI Taxonomy" id="1708749"/>
    <lineage>
        <taxon>Bacteria</taxon>
        <taxon>Bacillati</taxon>
        <taxon>Actinomycetota</taxon>
        <taxon>Actinomycetes</taxon>
        <taxon>Propionibacteriales</taxon>
        <taxon>Nocardioidaceae</taxon>
        <taxon>Tenggerimyces</taxon>
    </lineage>
</organism>
<evidence type="ECO:0000256" key="1">
    <source>
        <dbReference type="ARBA" id="ARBA00005820"/>
    </source>
</evidence>
<evidence type="ECO:0000256" key="4">
    <source>
        <dbReference type="ARBA" id="ARBA00023163"/>
    </source>
</evidence>